<dbReference type="InterPro" id="IPR002035">
    <property type="entry name" value="VWF_A"/>
</dbReference>
<proteinExistence type="predicted"/>
<evidence type="ECO:0000313" key="3">
    <source>
        <dbReference type="Proteomes" id="UP000023351"/>
    </source>
</evidence>
<dbReference type="PATRIC" id="fig|1299321.3.peg.3521"/>
<dbReference type="PANTHER" id="PTHR35023">
    <property type="entry name" value="CHELATASE-RELATED"/>
    <property type="match status" value="1"/>
</dbReference>
<organism evidence="2 3">
    <name type="scientific">Mycobacteroides abscessus subsp. bolletii 1513</name>
    <dbReference type="NCBI Taxonomy" id="1299321"/>
    <lineage>
        <taxon>Bacteria</taxon>
        <taxon>Bacillati</taxon>
        <taxon>Actinomycetota</taxon>
        <taxon>Actinomycetes</taxon>
        <taxon>Mycobacteriales</taxon>
        <taxon>Mycobacteriaceae</taxon>
        <taxon>Mycobacteroides</taxon>
        <taxon>Mycobacteroides abscessus</taxon>
    </lineage>
</organism>
<comment type="caution">
    <text evidence="2">The sequence shown here is derived from an EMBL/GenBank/DDBJ whole genome shotgun (WGS) entry which is preliminary data.</text>
</comment>
<feature type="domain" description="VWFA" evidence="1">
    <location>
        <begin position="9"/>
        <end position="83"/>
    </location>
</feature>
<dbReference type="Gene3D" id="3.40.50.410">
    <property type="entry name" value="von Willebrand factor, type A domain"/>
    <property type="match status" value="1"/>
</dbReference>
<gene>
    <name evidence="2" type="ORF">I540_3662</name>
</gene>
<dbReference type="SUPFAM" id="SSF53300">
    <property type="entry name" value="vWA-like"/>
    <property type="match status" value="1"/>
</dbReference>
<dbReference type="InterPro" id="IPR052989">
    <property type="entry name" value="Mg-chelatase_DI-like"/>
</dbReference>
<reference evidence="2 3" key="1">
    <citation type="submission" date="2013-12" db="EMBL/GenBank/DDBJ databases">
        <authorList>
            <person name="Zelazny A."/>
            <person name="Olivier K."/>
            <person name="Holland S."/>
            <person name="Lenaerts A."/>
            <person name="Ordway D."/>
            <person name="DeGroote M.A."/>
            <person name="Parker T."/>
            <person name="Sizemore C."/>
            <person name="Tallon L.J."/>
            <person name="Sadzewicz L.K."/>
            <person name="Sengamalay N."/>
            <person name="Fraser C.M."/>
            <person name="Hine E."/>
            <person name="Shefchek K.A."/>
            <person name="Das S.P."/>
            <person name="Tettelin H."/>
        </authorList>
    </citation>
    <scope>NUCLEOTIDE SEQUENCE [LARGE SCALE GENOMIC DNA]</scope>
    <source>
        <strain evidence="2 3">1513</strain>
    </source>
</reference>
<dbReference type="AlphaFoldDB" id="X8DR54"/>
<accession>X8DR54</accession>
<dbReference type="Proteomes" id="UP000023351">
    <property type="component" value="Unassembled WGS sequence"/>
</dbReference>
<dbReference type="PANTHER" id="PTHR35023:SF1">
    <property type="entry name" value="MG-PROTOPORPHYRIN IX CHELATASE"/>
    <property type="match status" value="1"/>
</dbReference>
<dbReference type="Pfam" id="PF13519">
    <property type="entry name" value="VWA_2"/>
    <property type="match status" value="1"/>
</dbReference>
<evidence type="ECO:0000259" key="1">
    <source>
        <dbReference type="Pfam" id="PF13519"/>
    </source>
</evidence>
<sequence length="110" mass="12106">MSLLRDAYQRRDKVAVITFRGQDAAMLLAPTSSTHIAGRRLQRFDTGGKTPLAQGLLAARDLVARERGRDPHRRALVVVLTDGRATGGRDPWGAHVALRHCCVPNRSPAW</sequence>
<protein>
    <submittedName>
        <fullName evidence="2">von Willebrand factor type A domain protein</fullName>
    </submittedName>
</protein>
<dbReference type="InterPro" id="IPR036465">
    <property type="entry name" value="vWFA_dom_sf"/>
</dbReference>
<evidence type="ECO:0000313" key="2">
    <source>
        <dbReference type="EMBL" id="EUA70854.1"/>
    </source>
</evidence>
<name>X8DR54_9MYCO</name>
<dbReference type="EMBL" id="JAOJ01000002">
    <property type="protein sequence ID" value="EUA70854.1"/>
    <property type="molecule type" value="Genomic_DNA"/>
</dbReference>